<dbReference type="EMBL" id="GGEC01004962">
    <property type="protein sequence ID" value="MBW85445.1"/>
    <property type="molecule type" value="Transcribed_RNA"/>
</dbReference>
<accession>A0A2P2IW36</accession>
<dbReference type="AlphaFoldDB" id="A0A2P2IW36"/>
<sequence length="27" mass="3196">MKKCLNNMDEREAVRAEITWTTLLLLC</sequence>
<protein>
    <submittedName>
        <fullName evidence="1">Uncharacterized protein</fullName>
    </submittedName>
</protein>
<name>A0A2P2IW36_RHIMU</name>
<evidence type="ECO:0000313" key="1">
    <source>
        <dbReference type="EMBL" id="MBW85445.1"/>
    </source>
</evidence>
<proteinExistence type="predicted"/>
<organism evidence="1">
    <name type="scientific">Rhizophora mucronata</name>
    <name type="common">Asiatic mangrove</name>
    <dbReference type="NCBI Taxonomy" id="61149"/>
    <lineage>
        <taxon>Eukaryota</taxon>
        <taxon>Viridiplantae</taxon>
        <taxon>Streptophyta</taxon>
        <taxon>Embryophyta</taxon>
        <taxon>Tracheophyta</taxon>
        <taxon>Spermatophyta</taxon>
        <taxon>Magnoliopsida</taxon>
        <taxon>eudicotyledons</taxon>
        <taxon>Gunneridae</taxon>
        <taxon>Pentapetalae</taxon>
        <taxon>rosids</taxon>
        <taxon>fabids</taxon>
        <taxon>Malpighiales</taxon>
        <taxon>Rhizophoraceae</taxon>
        <taxon>Rhizophora</taxon>
    </lineage>
</organism>
<reference evidence="1" key="1">
    <citation type="submission" date="2018-02" db="EMBL/GenBank/DDBJ databases">
        <title>Rhizophora mucronata_Transcriptome.</title>
        <authorList>
            <person name="Meera S.P."/>
            <person name="Sreeshan A."/>
            <person name="Augustine A."/>
        </authorList>
    </citation>
    <scope>NUCLEOTIDE SEQUENCE</scope>
    <source>
        <tissue evidence="1">Leaf</tissue>
    </source>
</reference>